<proteinExistence type="predicted"/>
<dbReference type="Proteomes" id="UP001201985">
    <property type="component" value="Unassembled WGS sequence"/>
</dbReference>
<comment type="caution">
    <text evidence="1">The sequence shown here is derived from an EMBL/GenBank/DDBJ whole genome shotgun (WGS) entry which is preliminary data.</text>
</comment>
<reference evidence="1 2" key="1">
    <citation type="submission" date="2022-03" db="EMBL/GenBank/DDBJ databases">
        <title>Complete genome analysis of Roseomonas KG 17.1 : a prolific producer of plant growth promoters.</title>
        <authorList>
            <person name="Saadouli I."/>
            <person name="Najjari A."/>
            <person name="Mosbah A."/>
            <person name="Ouzari H.I."/>
        </authorList>
    </citation>
    <scope>NUCLEOTIDE SEQUENCE [LARGE SCALE GENOMIC DNA]</scope>
    <source>
        <strain evidence="1 2">KG17-1</strain>
    </source>
</reference>
<evidence type="ECO:0000313" key="1">
    <source>
        <dbReference type="EMBL" id="MCI0754436.1"/>
    </source>
</evidence>
<protein>
    <recommendedName>
        <fullName evidence="3">Endonuclease/exonuclease/phosphatase domain-containing protein</fullName>
    </recommendedName>
</protein>
<dbReference type="RefSeq" id="WP_241792957.1">
    <property type="nucleotide sequence ID" value="NZ_JALBUU010000004.1"/>
</dbReference>
<dbReference type="InterPro" id="IPR036691">
    <property type="entry name" value="Endo/exonu/phosph_ase_sf"/>
</dbReference>
<dbReference type="SUPFAM" id="SSF56219">
    <property type="entry name" value="DNase I-like"/>
    <property type="match status" value="1"/>
</dbReference>
<dbReference type="EMBL" id="JALBUU010000004">
    <property type="protein sequence ID" value="MCI0754436.1"/>
    <property type="molecule type" value="Genomic_DNA"/>
</dbReference>
<keyword evidence="2" id="KW-1185">Reference proteome</keyword>
<evidence type="ECO:0000313" key="2">
    <source>
        <dbReference type="Proteomes" id="UP001201985"/>
    </source>
</evidence>
<organism evidence="1 2">
    <name type="scientific">Teichococcus vastitatis</name>
    <dbReference type="NCBI Taxonomy" id="2307076"/>
    <lineage>
        <taxon>Bacteria</taxon>
        <taxon>Pseudomonadati</taxon>
        <taxon>Pseudomonadota</taxon>
        <taxon>Alphaproteobacteria</taxon>
        <taxon>Acetobacterales</taxon>
        <taxon>Roseomonadaceae</taxon>
        <taxon>Roseomonas</taxon>
    </lineage>
</organism>
<dbReference type="Gene3D" id="3.60.10.10">
    <property type="entry name" value="Endonuclease/exonuclease/phosphatase"/>
    <property type="match status" value="1"/>
</dbReference>
<sequence>MVRLPDEADWYVDAKGGQRRIGNRMAVAATFTHAGQDFIGCAVHLESRADFPGRARQMRFLLDAIEARAGALPVVIGGDLNTAVEAEGRLGDARETLFAEAIARGYDWSACNRAAPTTRPSHWSAGCGTRQLDWFCTRGLRAGEPAVVPALAPDGTVLSDHELILLTLHLG</sequence>
<gene>
    <name evidence="1" type="ORF">MON41_11785</name>
</gene>
<accession>A0ABS9W5G3</accession>
<evidence type="ECO:0008006" key="3">
    <source>
        <dbReference type="Google" id="ProtNLM"/>
    </source>
</evidence>
<name>A0ABS9W5G3_9PROT</name>